<dbReference type="Gene3D" id="3.40.50.10710">
    <property type="entry name" value="Metallo-hydrolase/oxidoreductase"/>
    <property type="match status" value="1"/>
</dbReference>
<dbReference type="SUPFAM" id="SSF56281">
    <property type="entry name" value="Metallo-hydrolase/oxidoreductase"/>
    <property type="match status" value="1"/>
</dbReference>
<dbReference type="AlphaFoldDB" id="A0A3A9JDS6"/>
<evidence type="ECO:0000256" key="5">
    <source>
        <dbReference type="ARBA" id="ARBA00022833"/>
    </source>
</evidence>
<proteinExistence type="predicted"/>
<keyword evidence="11" id="KW-1185">Reference proteome</keyword>
<dbReference type="PANTHER" id="PTHR43694">
    <property type="entry name" value="RIBONUCLEASE J"/>
    <property type="match status" value="1"/>
</dbReference>
<dbReference type="EMBL" id="RAQU01000015">
    <property type="protein sequence ID" value="RKK05497.1"/>
    <property type="molecule type" value="Genomic_DNA"/>
</dbReference>
<evidence type="ECO:0000256" key="4">
    <source>
        <dbReference type="ARBA" id="ARBA00022801"/>
    </source>
</evidence>
<dbReference type="EMBL" id="RFLX01000002">
    <property type="protein sequence ID" value="RMI26381.1"/>
    <property type="molecule type" value="Genomic_DNA"/>
</dbReference>
<organism evidence="9 12">
    <name type="scientific">Teichococcus wenyumeiae</name>
    <dbReference type="NCBI Taxonomy" id="2478470"/>
    <lineage>
        <taxon>Bacteria</taxon>
        <taxon>Pseudomonadati</taxon>
        <taxon>Pseudomonadota</taxon>
        <taxon>Alphaproteobacteria</taxon>
        <taxon>Acetobacterales</taxon>
        <taxon>Roseomonadaceae</taxon>
        <taxon>Roseomonas</taxon>
    </lineage>
</organism>
<comment type="caution">
    <text evidence="9">The sequence shown here is derived from an EMBL/GenBank/DDBJ whole genome shotgun (WGS) entry which is preliminary data.</text>
</comment>
<dbReference type="InterPro" id="IPR041636">
    <property type="entry name" value="RNase_J_C"/>
</dbReference>
<evidence type="ECO:0000256" key="2">
    <source>
        <dbReference type="ARBA" id="ARBA00022722"/>
    </source>
</evidence>
<evidence type="ECO:0000313" key="10">
    <source>
        <dbReference type="EMBL" id="RMI26381.1"/>
    </source>
</evidence>
<evidence type="ECO:0000259" key="8">
    <source>
        <dbReference type="SMART" id="SM00849"/>
    </source>
</evidence>
<dbReference type="InterPro" id="IPR042173">
    <property type="entry name" value="RNase_J_2"/>
</dbReference>
<keyword evidence="5" id="KW-0862">Zinc</keyword>
<evidence type="ECO:0000313" key="9">
    <source>
        <dbReference type="EMBL" id="RKK05497.1"/>
    </source>
</evidence>
<dbReference type="InterPro" id="IPR004613">
    <property type="entry name" value="RNase_J"/>
</dbReference>
<dbReference type="GO" id="GO:0003723">
    <property type="term" value="F:RNA binding"/>
    <property type="evidence" value="ECO:0007669"/>
    <property type="project" value="UniProtKB-KW"/>
</dbReference>
<evidence type="ECO:0000256" key="1">
    <source>
        <dbReference type="ARBA" id="ARBA00022490"/>
    </source>
</evidence>
<dbReference type="SMART" id="SM00849">
    <property type="entry name" value="Lactamase_B"/>
    <property type="match status" value="1"/>
</dbReference>
<evidence type="ECO:0000313" key="12">
    <source>
        <dbReference type="Proteomes" id="UP000278036"/>
    </source>
</evidence>
<dbReference type="InterPro" id="IPR055132">
    <property type="entry name" value="RNase_J_b_CASP"/>
</dbReference>
<evidence type="ECO:0000256" key="7">
    <source>
        <dbReference type="ARBA" id="ARBA00022884"/>
    </source>
</evidence>
<sequence>MTLITGDLAFIPLGGAGEIGMNLNAYRCDGQYLAIDCGIGFGGNDNPEAEVMTPDPAWLAQRRDKLVGLVITHAHEDHIGAVAHLWPQLRCPVYAGPFAASVLRRKLAEANLLHQVPLHTIPLGGRFQLGPFDLSFIRVTHSVPESQSIAIRTPYGTVLHTGDWKLDPEPLIGEPADLDAFAKLGQEGVLAMVCDSTNAMVEGHSGSEAEVRRNLVPLLRPLKGRVAITCFATNVARVESIALAAKQVGRRVALFGRSLRNAEASARECGYLQNVPPFISEDEADDLPDNELLIICTGSQGEQRSAMAKIAADTHPRISLGEGDTVIFSSRMIPGNEKAVLRMQDELARGGCHVMTAEDHVVHVTGHACRDEIRKLYSLVKPRFAVPVHGEWRHLQEHAALAREMGSTPVLVEDGDMLRLAPLSANEMPDVVEGVPTGRLVVDGERLLPLEGPVLGARRKMLFNGIVVASLAVDGNGRVLGTPKVSAPGLFDHTDHEPEQIAADLARSVTELPANLRAEDDTLREAARAALRKALGRRLRKRPSVEVHLLRV</sequence>
<dbReference type="InParanoid" id="A0A3A9JDS6"/>
<keyword evidence="3" id="KW-0479">Metal-binding</keyword>
<evidence type="ECO:0000313" key="11">
    <source>
        <dbReference type="Proteomes" id="UP000274097"/>
    </source>
</evidence>
<dbReference type="Pfam" id="PF00753">
    <property type="entry name" value="Lactamase_B"/>
    <property type="match status" value="1"/>
</dbReference>
<name>A0A3A9JDS6_9PROT</name>
<dbReference type="Gene3D" id="3.10.20.580">
    <property type="match status" value="1"/>
</dbReference>
<dbReference type="PANTHER" id="PTHR43694:SF1">
    <property type="entry name" value="RIBONUCLEASE J"/>
    <property type="match status" value="1"/>
</dbReference>
<keyword evidence="4" id="KW-0378">Hydrolase</keyword>
<reference evidence="9 12" key="1">
    <citation type="submission" date="2018-09" db="EMBL/GenBank/DDBJ databases">
        <title>Roseomonas sp. nov., isolated from feces of Tibetan antelopes in the Qinghai-Tibet plateau, China.</title>
        <authorList>
            <person name="Tian Z."/>
        </authorList>
    </citation>
    <scope>NUCLEOTIDE SEQUENCE [LARGE SCALE GENOMIC DNA]</scope>
    <source>
        <strain evidence="10 11">Z23</strain>
        <strain evidence="9 12">Z24</strain>
    </source>
</reference>
<evidence type="ECO:0000256" key="3">
    <source>
        <dbReference type="ARBA" id="ARBA00022723"/>
    </source>
</evidence>
<dbReference type="Gene3D" id="3.60.15.10">
    <property type="entry name" value="Ribonuclease Z/Hydroxyacylglutathione hydrolase-like"/>
    <property type="match status" value="1"/>
</dbReference>
<dbReference type="Pfam" id="PF17770">
    <property type="entry name" value="RNase_J_C"/>
    <property type="match status" value="1"/>
</dbReference>
<dbReference type="CDD" id="cd07714">
    <property type="entry name" value="RNaseJ_MBL-fold"/>
    <property type="match status" value="1"/>
</dbReference>
<keyword evidence="1" id="KW-0963">Cytoplasm</keyword>
<evidence type="ECO:0000256" key="6">
    <source>
        <dbReference type="ARBA" id="ARBA00022839"/>
    </source>
</evidence>
<accession>A0A3A9JDS6</accession>
<keyword evidence="6" id="KW-0269">Exonuclease</keyword>
<dbReference type="GO" id="GO:0004527">
    <property type="term" value="F:exonuclease activity"/>
    <property type="evidence" value="ECO:0007669"/>
    <property type="project" value="UniProtKB-KW"/>
</dbReference>
<feature type="domain" description="Metallo-beta-lactamase" evidence="8">
    <location>
        <begin position="20"/>
        <end position="219"/>
    </location>
</feature>
<dbReference type="GO" id="GO:0046872">
    <property type="term" value="F:metal ion binding"/>
    <property type="evidence" value="ECO:0007669"/>
    <property type="project" value="UniProtKB-KW"/>
</dbReference>
<keyword evidence="7" id="KW-0694">RNA-binding</keyword>
<dbReference type="InterPro" id="IPR011108">
    <property type="entry name" value="RMMBL"/>
</dbReference>
<dbReference type="OrthoDB" id="9770211at2"/>
<protein>
    <submittedName>
        <fullName evidence="10">RNase J family beta-CASP ribonuclease</fullName>
    </submittedName>
    <submittedName>
        <fullName evidence="9">Ribonuclease J</fullName>
    </submittedName>
</protein>
<keyword evidence="2" id="KW-0540">Nuclease</keyword>
<gene>
    <name evidence="9" type="ORF">D6Z83_04120</name>
    <name evidence="10" type="ORF">EBE87_03615</name>
</gene>
<dbReference type="NCBIfam" id="TIGR00649">
    <property type="entry name" value="MG423"/>
    <property type="match status" value="1"/>
</dbReference>
<dbReference type="InterPro" id="IPR036866">
    <property type="entry name" value="RibonucZ/Hydroxyglut_hydro"/>
</dbReference>
<dbReference type="Proteomes" id="UP000278036">
    <property type="component" value="Unassembled WGS sequence"/>
</dbReference>
<dbReference type="Pfam" id="PF22505">
    <property type="entry name" value="RNase_J_b_CASP"/>
    <property type="match status" value="1"/>
</dbReference>
<dbReference type="Pfam" id="PF07521">
    <property type="entry name" value="RMMBL"/>
    <property type="match status" value="1"/>
</dbReference>
<dbReference type="RefSeq" id="WP_120637061.1">
    <property type="nucleotide sequence ID" value="NZ_RAQU01000015.1"/>
</dbReference>
<dbReference type="InterPro" id="IPR001279">
    <property type="entry name" value="Metallo-B-lactamas"/>
</dbReference>
<dbReference type="Proteomes" id="UP000274097">
    <property type="component" value="Unassembled WGS sequence"/>
</dbReference>